<proteinExistence type="predicted"/>
<dbReference type="EMBL" id="LAZR01033734">
    <property type="protein sequence ID" value="KKL47250.1"/>
    <property type="molecule type" value="Genomic_DNA"/>
</dbReference>
<dbReference type="AlphaFoldDB" id="A0A0F9EQW6"/>
<accession>A0A0F9EQW6</accession>
<protein>
    <submittedName>
        <fullName evidence="1">Uncharacterized protein</fullName>
    </submittedName>
</protein>
<sequence>MTCLCGRSMLLMSTGRVWSIWRCSLGTHLVMARQDSGPLLWYKLEERP</sequence>
<gene>
    <name evidence="1" type="ORF">LCGC14_2337450</name>
</gene>
<comment type="caution">
    <text evidence="1">The sequence shown here is derived from an EMBL/GenBank/DDBJ whole genome shotgun (WGS) entry which is preliminary data.</text>
</comment>
<evidence type="ECO:0000313" key="1">
    <source>
        <dbReference type="EMBL" id="KKL47250.1"/>
    </source>
</evidence>
<reference evidence="1" key="1">
    <citation type="journal article" date="2015" name="Nature">
        <title>Complex archaea that bridge the gap between prokaryotes and eukaryotes.</title>
        <authorList>
            <person name="Spang A."/>
            <person name="Saw J.H."/>
            <person name="Jorgensen S.L."/>
            <person name="Zaremba-Niedzwiedzka K."/>
            <person name="Martijn J."/>
            <person name="Lind A.E."/>
            <person name="van Eijk R."/>
            <person name="Schleper C."/>
            <person name="Guy L."/>
            <person name="Ettema T.J."/>
        </authorList>
    </citation>
    <scope>NUCLEOTIDE SEQUENCE</scope>
</reference>
<organism evidence="1">
    <name type="scientific">marine sediment metagenome</name>
    <dbReference type="NCBI Taxonomy" id="412755"/>
    <lineage>
        <taxon>unclassified sequences</taxon>
        <taxon>metagenomes</taxon>
        <taxon>ecological metagenomes</taxon>
    </lineage>
</organism>
<name>A0A0F9EQW6_9ZZZZ</name>